<reference evidence="1 2" key="1">
    <citation type="submission" date="2018-08" db="EMBL/GenBank/DDBJ databases">
        <title>Genomic Encyclopedia of Archaeal and Bacterial Type Strains, Phase II (KMG-II): from individual species to whole genera.</title>
        <authorList>
            <person name="Goeker M."/>
        </authorList>
    </citation>
    <scope>NUCLEOTIDE SEQUENCE [LARGE SCALE GENOMIC DNA]</scope>
    <source>
        <strain evidence="1 2">DSM 15986</strain>
    </source>
</reference>
<evidence type="ECO:0000313" key="1">
    <source>
        <dbReference type="EMBL" id="REG92143.1"/>
    </source>
</evidence>
<protein>
    <submittedName>
        <fullName evidence="1">Uncharacterized protein</fullName>
    </submittedName>
</protein>
<name>A0A3E0E331_9BACT</name>
<comment type="caution">
    <text evidence="1">The sequence shown here is derived from an EMBL/GenBank/DDBJ whole genome shotgun (WGS) entry which is preliminary data.</text>
</comment>
<dbReference type="OrthoDB" id="581132at2"/>
<dbReference type="Proteomes" id="UP000256405">
    <property type="component" value="Unassembled WGS sequence"/>
</dbReference>
<gene>
    <name evidence="1" type="ORF">C8N25_103222</name>
</gene>
<evidence type="ECO:0000313" key="2">
    <source>
        <dbReference type="Proteomes" id="UP000256405"/>
    </source>
</evidence>
<accession>A0A3E0E331</accession>
<proteinExistence type="predicted"/>
<organism evidence="1 2">
    <name type="scientific">Algoriphagus antarcticus</name>
    <dbReference type="NCBI Taxonomy" id="238540"/>
    <lineage>
        <taxon>Bacteria</taxon>
        <taxon>Pseudomonadati</taxon>
        <taxon>Bacteroidota</taxon>
        <taxon>Cytophagia</taxon>
        <taxon>Cytophagales</taxon>
        <taxon>Cyclobacteriaceae</taxon>
        <taxon>Algoriphagus</taxon>
    </lineage>
</organism>
<dbReference type="RefSeq" id="WP_086539302.1">
    <property type="nucleotide sequence ID" value="NZ_MSSW01000001.1"/>
</dbReference>
<keyword evidence="2" id="KW-1185">Reference proteome</keyword>
<dbReference type="EMBL" id="QUNF01000003">
    <property type="protein sequence ID" value="REG92143.1"/>
    <property type="molecule type" value="Genomic_DNA"/>
</dbReference>
<dbReference type="AlphaFoldDB" id="A0A3E0E331"/>
<sequence>MNEITSFAIQADRTDTPCKPSSKQIPKIQYRLCKVIVSCLQEFGEMMTPPHSFTWSGALMPNGRKAANWISQQVFALDFDSGITPEEAIKIGIEKDLVPNLIYTSFSDSPELRKFRFVYVLDHSMEEPEGAKKLILYLMAMFPMADKMCKDISRMFYGGKSFTIHSEVYHSLQEIYIKTDTYFMEIDTNKSRKITKSVKSRQALGKDRGFREIPSEESIALFKKNKKFDHPDWSEFAEDVIIFKDFLEGKWLYHKEIFGLATSLHWFNGGQKLMKNTMEKHNRSGKTKYTENNFSTVIYAARVKYFPMKLSDFSPYVEDHNLDSFAQLARIRRGTIEKIWDREPTPIETVETAMDNFIDQFMDPASLSGLYILNVPTGIGKTRKLSQLEDVIIAVPTHKLKDELLERMNKPTVGTIGLPCFSSNFINKKLKDMYKRGNFTEPLKTLKQISKNQDNKYRTEDSEKAQEYLYSRTILEKVTTDNIITTHSRILSQKFLKETLIFDEDPLKSLLKISDFTINDLINYNWAASQSEKSVKRLIKKIEGLIEKCESGIIYQTPDFNQNLPLECIEDSLSGQDIKGNLNGFIHSYCYMRDLRNPARIHYLVKNSLPENKKILISSATVDKYFYEKLYGNDMIMQSISFPRVKQNGKIIQETGLSCSRSSIREKLDSIKNHIGDFPILSFSEFNSEFNREKMDIYFGNCSGYDFLSGKNLNVVGTPHLNPAAYLLTAYALGIKVNDLDWEIIDRMVERKCHKFKFKTYEDKELQYIQFHMIECELIQAVGRSRTLRNDCEVRLFSNLPLQMTTEFTLNLN</sequence>